<name>A0A518D4E5_9BACT</name>
<organism evidence="2 3">
    <name type="scientific">Rohdeia mirabilis</name>
    <dbReference type="NCBI Taxonomy" id="2528008"/>
    <lineage>
        <taxon>Bacteria</taxon>
        <taxon>Pseudomonadati</taxon>
        <taxon>Planctomycetota</taxon>
        <taxon>Planctomycetia</taxon>
        <taxon>Planctomycetia incertae sedis</taxon>
        <taxon>Rohdeia</taxon>
    </lineage>
</organism>
<sequence length="171" mass="17665">MRPSSGEGDPQARLAHLFRGATAFQREDHRDFAPDLQLRSSLGDVQILGPILVAGAVAGGALIVSLFVTPRPSTVSDLGGDGLYVAAVDAGAVGSDPSPIDPRTVPSDLDVVPMVPLFPALRSESPEPVTGRPSGVLERFVGEGGVDALRSFVEQVERVATRNAASQNAGG</sequence>
<reference evidence="2 3" key="1">
    <citation type="submission" date="2019-02" db="EMBL/GenBank/DDBJ databases">
        <title>Deep-cultivation of Planctomycetes and their phenomic and genomic characterization uncovers novel biology.</title>
        <authorList>
            <person name="Wiegand S."/>
            <person name="Jogler M."/>
            <person name="Boedeker C."/>
            <person name="Pinto D."/>
            <person name="Vollmers J."/>
            <person name="Rivas-Marin E."/>
            <person name="Kohn T."/>
            <person name="Peeters S.H."/>
            <person name="Heuer A."/>
            <person name="Rast P."/>
            <person name="Oberbeckmann S."/>
            <person name="Bunk B."/>
            <person name="Jeske O."/>
            <person name="Meyerdierks A."/>
            <person name="Storesund J.E."/>
            <person name="Kallscheuer N."/>
            <person name="Luecker S."/>
            <person name="Lage O.M."/>
            <person name="Pohl T."/>
            <person name="Merkel B.J."/>
            <person name="Hornburger P."/>
            <person name="Mueller R.-W."/>
            <person name="Bruemmer F."/>
            <person name="Labrenz M."/>
            <person name="Spormann A.M."/>
            <person name="Op den Camp H."/>
            <person name="Overmann J."/>
            <person name="Amann R."/>
            <person name="Jetten M.S.M."/>
            <person name="Mascher T."/>
            <person name="Medema M.H."/>
            <person name="Devos D.P."/>
            <person name="Kaster A.-K."/>
            <person name="Ovreas L."/>
            <person name="Rohde M."/>
            <person name="Galperin M.Y."/>
            <person name="Jogler C."/>
        </authorList>
    </citation>
    <scope>NUCLEOTIDE SEQUENCE [LARGE SCALE GENOMIC DNA]</scope>
    <source>
        <strain evidence="2 3">Pla163</strain>
    </source>
</reference>
<dbReference type="AlphaFoldDB" id="A0A518D4E5"/>
<keyword evidence="1" id="KW-1133">Transmembrane helix</keyword>
<dbReference type="Proteomes" id="UP000319342">
    <property type="component" value="Chromosome"/>
</dbReference>
<protein>
    <submittedName>
        <fullName evidence="2">Uncharacterized protein</fullName>
    </submittedName>
</protein>
<proteinExistence type="predicted"/>
<accession>A0A518D4E5</accession>
<keyword evidence="1" id="KW-0472">Membrane</keyword>
<keyword evidence="1" id="KW-0812">Transmembrane</keyword>
<gene>
    <name evidence="2" type="ORF">Pla163_34960</name>
</gene>
<keyword evidence="3" id="KW-1185">Reference proteome</keyword>
<evidence type="ECO:0000313" key="2">
    <source>
        <dbReference type="EMBL" id="QDU86345.1"/>
    </source>
</evidence>
<evidence type="ECO:0000313" key="3">
    <source>
        <dbReference type="Proteomes" id="UP000319342"/>
    </source>
</evidence>
<dbReference type="EMBL" id="CP036290">
    <property type="protein sequence ID" value="QDU86345.1"/>
    <property type="molecule type" value="Genomic_DNA"/>
</dbReference>
<evidence type="ECO:0000256" key="1">
    <source>
        <dbReference type="SAM" id="Phobius"/>
    </source>
</evidence>
<feature type="transmembrane region" description="Helical" evidence="1">
    <location>
        <begin position="47"/>
        <end position="68"/>
    </location>
</feature>